<keyword evidence="9" id="KW-1185">Reference proteome</keyword>
<sequence length="856" mass="95006">MADLPKHARVVVVGQGGIVGASVVHHLIEEGWDDIVGLEKSAIPTDIGSTSHASDFCYMTSHDKLNVEITNYSREFYAKRGNYIKTGGLEVARKDDDERMLELIRKVGSGKAFGTNAYMISAAEAKEKFPLLEEDQIQGAMWDPDAGLVTPRSQKVAGDLVDEAVASGKLKAFAYTPATKLIVEDGVIKAVETHKGTITADYVVLCVGIWGNLVSQTAGVKLPLMPLEHPLLFFGPWDHLEGTGKDIVYPLMRDQGNSAYVRDTGDPTTPEGGLLEWGYYEPFDPRLVDPTDIAEPGEARLSPSMRDMTLDQVMEAFERAIELTPVLGELGWEERRSFNGLLSITPDSSSIIGESTEVKNLWLCEAVWVKEGPGAGKLLAEWMTHGRTKQDIHSVDSARHYPIQKGDDYVRSRCYESAQKIYTPAVHPREPFATSRGMRVSPFYEREVALGGYFMEVAGWERAHGYAANEATLLEKYRDQVPVREAEWDNRHFWEVSNAEQLAMSDSVGMINLSHFAIFDVEGSDAEALMEYLSVAKVGADTAIGKGVYTHFLDHEGGIRSDLTVIRLTEDCFRVVCGGDTGHRDYIWMRDMSDRKGFPNVTFHDRSEDLATLGLWGPDARTTLAKLMDDPDSISNEAFPFATTKEITVCGVKVWAFRISYVGEQGWELYFPFSDGLAIWDALFDLGVTPVGIETYANSRRLEKSLRLQNADLETEYNLYEAGLARPKVKAADFHGKEAYVQQRELEQQAAYLCTLELGDTTDSNGVVRYPVGNWPILDVESKEVIIDSHGRRSYTTSMAFGPSLGVNIAMGYLPADKAVEGDTVLIEYFGDQYEAKIMKVGYGALLDPTNERPKS</sequence>
<dbReference type="Pfam" id="PF08669">
    <property type="entry name" value="GCV_T_C"/>
    <property type="match status" value="1"/>
</dbReference>
<dbReference type="Gene3D" id="3.50.50.60">
    <property type="entry name" value="FAD/NAD(P)-binding domain"/>
    <property type="match status" value="1"/>
</dbReference>
<dbReference type="Pfam" id="PF01571">
    <property type="entry name" value="GCV_T"/>
    <property type="match status" value="1"/>
</dbReference>
<organism evidence="8 9">
    <name type="scientific">Candidatus Paraluminiphilus aquimaris</name>
    <dbReference type="NCBI Taxonomy" id="2518994"/>
    <lineage>
        <taxon>Bacteria</taxon>
        <taxon>Pseudomonadati</taxon>
        <taxon>Pseudomonadota</taxon>
        <taxon>Gammaproteobacteria</taxon>
        <taxon>Cellvibrionales</taxon>
        <taxon>Halieaceae</taxon>
        <taxon>Candidatus Paraluminiphilus</taxon>
    </lineage>
</organism>
<dbReference type="InterPro" id="IPR013977">
    <property type="entry name" value="GcvT_C"/>
</dbReference>
<dbReference type="Proteomes" id="UP001317963">
    <property type="component" value="Chromosome"/>
</dbReference>
<evidence type="ECO:0000259" key="7">
    <source>
        <dbReference type="Pfam" id="PF16350"/>
    </source>
</evidence>
<feature type="domain" description="Aminomethyltransferase C-terminal" evidence="6">
    <location>
        <begin position="783"/>
        <end position="840"/>
    </location>
</feature>
<dbReference type="InterPro" id="IPR036188">
    <property type="entry name" value="FAD/NAD-bd_sf"/>
</dbReference>
<dbReference type="RefSeq" id="WP_279242047.1">
    <property type="nucleotide sequence ID" value="NZ_CP036501.1"/>
</dbReference>
<reference evidence="8 9" key="1">
    <citation type="submission" date="2019-02" db="EMBL/GenBank/DDBJ databases">
        <title>Halieaceae_genomes.</title>
        <authorList>
            <person name="Li S.-H."/>
        </authorList>
    </citation>
    <scope>NUCLEOTIDE SEQUENCE [LARGE SCALE GENOMIC DNA]</scope>
    <source>
        <strain evidence="8 9">JH123</strain>
    </source>
</reference>
<evidence type="ECO:0000259" key="5">
    <source>
        <dbReference type="Pfam" id="PF01571"/>
    </source>
</evidence>
<dbReference type="Gene3D" id="3.30.70.1400">
    <property type="entry name" value="Aminomethyltransferase beta-barrel domains"/>
    <property type="match status" value="1"/>
</dbReference>
<accession>A0ABY6Q359</accession>
<dbReference type="InterPro" id="IPR028896">
    <property type="entry name" value="GcvT/YgfZ/DmdA"/>
</dbReference>
<feature type="domain" description="FAD dependent oxidoreductase" evidence="4">
    <location>
        <begin position="9"/>
        <end position="382"/>
    </location>
</feature>
<dbReference type="InterPro" id="IPR006076">
    <property type="entry name" value="FAD-dep_OxRdtase"/>
</dbReference>
<keyword evidence="2" id="KW-0808">Transferase</keyword>
<evidence type="ECO:0000313" key="8">
    <source>
        <dbReference type="EMBL" id="UZP73270.1"/>
    </source>
</evidence>
<evidence type="ECO:0000256" key="1">
    <source>
        <dbReference type="ARBA" id="ARBA00008609"/>
    </source>
</evidence>
<dbReference type="EMBL" id="CP036501">
    <property type="protein sequence ID" value="UZP73270.1"/>
    <property type="molecule type" value="Genomic_DNA"/>
</dbReference>
<keyword evidence="2" id="KW-0032">Aminotransferase</keyword>
<gene>
    <name evidence="8" type="ORF">E0F26_00305</name>
</gene>
<name>A0ABY6Q359_9GAMM</name>
<dbReference type="Pfam" id="PF01266">
    <property type="entry name" value="DAO"/>
    <property type="match status" value="1"/>
</dbReference>
<dbReference type="SUPFAM" id="SSF101790">
    <property type="entry name" value="Aminomethyltransferase beta-barrel domain"/>
    <property type="match status" value="1"/>
</dbReference>
<dbReference type="SUPFAM" id="SSF54373">
    <property type="entry name" value="FAD-linked reductases, C-terminal domain"/>
    <property type="match status" value="1"/>
</dbReference>
<dbReference type="InterPro" id="IPR006222">
    <property type="entry name" value="GCVT_N"/>
</dbReference>
<dbReference type="InterPro" id="IPR027266">
    <property type="entry name" value="TrmE/GcvT-like"/>
</dbReference>
<evidence type="ECO:0000256" key="2">
    <source>
        <dbReference type="ARBA" id="ARBA00022576"/>
    </source>
</evidence>
<keyword evidence="3" id="KW-0560">Oxidoreductase</keyword>
<dbReference type="Pfam" id="PF16350">
    <property type="entry name" value="FAO_M"/>
    <property type="match status" value="1"/>
</dbReference>
<dbReference type="Gene3D" id="2.40.30.110">
    <property type="entry name" value="Aminomethyltransferase beta-barrel domains"/>
    <property type="match status" value="1"/>
</dbReference>
<evidence type="ECO:0000313" key="9">
    <source>
        <dbReference type="Proteomes" id="UP001317963"/>
    </source>
</evidence>
<dbReference type="PANTHER" id="PTHR43757:SF2">
    <property type="entry name" value="AMINOMETHYLTRANSFERASE, MITOCHONDRIAL"/>
    <property type="match status" value="1"/>
</dbReference>
<dbReference type="Gene3D" id="3.30.9.10">
    <property type="entry name" value="D-Amino Acid Oxidase, subunit A, domain 2"/>
    <property type="match status" value="1"/>
</dbReference>
<dbReference type="PANTHER" id="PTHR43757">
    <property type="entry name" value="AMINOMETHYLTRANSFERASE"/>
    <property type="match status" value="1"/>
</dbReference>
<feature type="domain" description="FAD dependent oxidoreductase central" evidence="7">
    <location>
        <begin position="385"/>
        <end position="441"/>
    </location>
</feature>
<dbReference type="Gene3D" id="3.30.1360.120">
    <property type="entry name" value="Probable tRNA modification gtpase trme, domain 1"/>
    <property type="match status" value="1"/>
</dbReference>
<dbReference type="InterPro" id="IPR032503">
    <property type="entry name" value="FAO_M"/>
</dbReference>
<dbReference type="SUPFAM" id="SSF51905">
    <property type="entry name" value="FAD/NAD(P)-binding domain"/>
    <property type="match status" value="1"/>
</dbReference>
<comment type="similarity">
    <text evidence="1">Belongs to the GcvT family.</text>
</comment>
<evidence type="ECO:0000259" key="6">
    <source>
        <dbReference type="Pfam" id="PF08669"/>
    </source>
</evidence>
<protein>
    <submittedName>
        <fullName evidence="8">FAD-dependent oxidoreductase</fullName>
    </submittedName>
</protein>
<evidence type="ECO:0000256" key="3">
    <source>
        <dbReference type="ARBA" id="ARBA00023002"/>
    </source>
</evidence>
<dbReference type="InterPro" id="IPR029043">
    <property type="entry name" value="GcvT/YgfZ_C"/>
</dbReference>
<proteinExistence type="inferred from homology"/>
<evidence type="ECO:0000259" key="4">
    <source>
        <dbReference type="Pfam" id="PF01266"/>
    </source>
</evidence>
<dbReference type="SUPFAM" id="SSF103025">
    <property type="entry name" value="Folate-binding domain"/>
    <property type="match status" value="1"/>
</dbReference>
<feature type="domain" description="GCVT N-terminal" evidence="5">
    <location>
        <begin position="443"/>
        <end position="726"/>
    </location>
</feature>